<reference evidence="3" key="1">
    <citation type="submission" date="2012-12" db="EMBL/GenBank/DDBJ databases">
        <authorList>
            <person name="Hellsten U."/>
            <person name="Grimwood J."/>
            <person name="Chapman J.A."/>
            <person name="Shapiro H."/>
            <person name="Aerts A."/>
            <person name="Otillar R.P."/>
            <person name="Terry A.Y."/>
            <person name="Boore J.L."/>
            <person name="Simakov O."/>
            <person name="Marletaz F."/>
            <person name="Cho S.-J."/>
            <person name="Edsinger-Gonzales E."/>
            <person name="Havlak P."/>
            <person name="Kuo D.-H."/>
            <person name="Larsson T."/>
            <person name="Lv J."/>
            <person name="Arendt D."/>
            <person name="Savage R."/>
            <person name="Osoegawa K."/>
            <person name="de Jong P."/>
            <person name="Lindberg D.R."/>
            <person name="Seaver E.C."/>
            <person name="Weisblat D.A."/>
            <person name="Putnam N.H."/>
            <person name="Grigoriev I.V."/>
            <person name="Rokhsar D.S."/>
        </authorList>
    </citation>
    <scope>NUCLEOTIDE SEQUENCE</scope>
</reference>
<dbReference type="EMBL" id="AMQM01004932">
    <property type="status" value="NOT_ANNOTATED_CDS"/>
    <property type="molecule type" value="Genomic_DNA"/>
</dbReference>
<dbReference type="InParanoid" id="T1G4D3"/>
<dbReference type="KEGG" id="hro:HELRODRAFT_81334"/>
<dbReference type="CTD" id="20215931"/>
<dbReference type="GeneID" id="20215931"/>
<protein>
    <recommendedName>
        <fullName evidence="4">Reverse transcriptase domain-containing protein</fullName>
    </recommendedName>
</protein>
<dbReference type="HOGENOM" id="CLU_2929358_0_0_1"/>
<keyword evidence="3" id="KW-1185">Reference proteome</keyword>
<dbReference type="AlphaFoldDB" id="T1G4D3"/>
<accession>T1G4D3</accession>
<gene>
    <name evidence="2" type="primary">20215931</name>
    <name evidence="1" type="ORF">HELRODRAFT_81334</name>
</gene>
<dbReference type="RefSeq" id="XP_009020202.1">
    <property type="nucleotide sequence ID" value="XM_009021954.1"/>
</dbReference>
<dbReference type="EnsemblMetazoa" id="HelroT81334">
    <property type="protein sequence ID" value="HelroP81334"/>
    <property type="gene ID" value="HelroG81334"/>
</dbReference>
<evidence type="ECO:0008006" key="4">
    <source>
        <dbReference type="Google" id="ProtNLM"/>
    </source>
</evidence>
<sequence length="61" mass="6826">DNLTSSCGNRGSAAIISLDLSASFDPINHQILLEKLKMEFGMRERILVLVQFISFKPPSIY</sequence>
<reference evidence="2" key="3">
    <citation type="submission" date="2015-06" db="UniProtKB">
        <authorList>
            <consortium name="EnsemblMetazoa"/>
        </authorList>
    </citation>
    <scope>IDENTIFICATION</scope>
</reference>
<proteinExistence type="predicted"/>
<organism evidence="2 3">
    <name type="scientific">Helobdella robusta</name>
    <name type="common">Californian leech</name>
    <dbReference type="NCBI Taxonomy" id="6412"/>
    <lineage>
        <taxon>Eukaryota</taxon>
        <taxon>Metazoa</taxon>
        <taxon>Spiralia</taxon>
        <taxon>Lophotrochozoa</taxon>
        <taxon>Annelida</taxon>
        <taxon>Clitellata</taxon>
        <taxon>Hirudinea</taxon>
        <taxon>Rhynchobdellida</taxon>
        <taxon>Glossiphoniidae</taxon>
        <taxon>Helobdella</taxon>
    </lineage>
</organism>
<evidence type="ECO:0000313" key="1">
    <source>
        <dbReference type="EMBL" id="ESO01548.1"/>
    </source>
</evidence>
<dbReference type="EMBL" id="KB096743">
    <property type="protein sequence ID" value="ESO01548.1"/>
    <property type="molecule type" value="Genomic_DNA"/>
</dbReference>
<dbReference type="Proteomes" id="UP000015101">
    <property type="component" value="Unassembled WGS sequence"/>
</dbReference>
<evidence type="ECO:0000313" key="3">
    <source>
        <dbReference type="Proteomes" id="UP000015101"/>
    </source>
</evidence>
<name>T1G4D3_HELRO</name>
<reference evidence="1 3" key="2">
    <citation type="journal article" date="2013" name="Nature">
        <title>Insights into bilaterian evolution from three spiralian genomes.</title>
        <authorList>
            <person name="Simakov O."/>
            <person name="Marletaz F."/>
            <person name="Cho S.J."/>
            <person name="Edsinger-Gonzales E."/>
            <person name="Havlak P."/>
            <person name="Hellsten U."/>
            <person name="Kuo D.H."/>
            <person name="Larsson T."/>
            <person name="Lv J."/>
            <person name="Arendt D."/>
            <person name="Savage R."/>
            <person name="Osoegawa K."/>
            <person name="de Jong P."/>
            <person name="Grimwood J."/>
            <person name="Chapman J.A."/>
            <person name="Shapiro H."/>
            <person name="Aerts A."/>
            <person name="Otillar R.P."/>
            <person name="Terry A.Y."/>
            <person name="Boore J.L."/>
            <person name="Grigoriev I.V."/>
            <person name="Lindberg D.R."/>
            <person name="Seaver E.C."/>
            <person name="Weisblat D.A."/>
            <person name="Putnam N.H."/>
            <person name="Rokhsar D.S."/>
        </authorList>
    </citation>
    <scope>NUCLEOTIDE SEQUENCE</scope>
</reference>
<evidence type="ECO:0000313" key="2">
    <source>
        <dbReference type="EnsemblMetazoa" id="HelroP81334"/>
    </source>
</evidence>